<dbReference type="EMBL" id="JAHZIK010000216">
    <property type="protein sequence ID" value="MBW7454555.1"/>
    <property type="molecule type" value="Genomic_DNA"/>
</dbReference>
<feature type="transmembrane region" description="Helical" evidence="8">
    <location>
        <begin position="47"/>
        <end position="68"/>
    </location>
</feature>
<feature type="transmembrane region" description="Helical" evidence="8">
    <location>
        <begin position="12"/>
        <end position="35"/>
    </location>
</feature>
<evidence type="ECO:0000313" key="9">
    <source>
        <dbReference type="EMBL" id="MBW7454555.1"/>
    </source>
</evidence>
<feature type="transmembrane region" description="Helical" evidence="8">
    <location>
        <begin position="116"/>
        <end position="137"/>
    </location>
</feature>
<comment type="subcellular location">
    <subcellularLocation>
        <location evidence="1">Membrane</location>
        <topology evidence="1">Multi-pass membrane protein</topology>
    </subcellularLocation>
</comment>
<protein>
    <submittedName>
        <fullName evidence="9">Endospore germination permease</fullName>
    </submittedName>
</protein>
<dbReference type="NCBIfam" id="TIGR00912">
    <property type="entry name" value="2A0309"/>
    <property type="match status" value="1"/>
</dbReference>
<dbReference type="PANTHER" id="PTHR34975:SF2">
    <property type="entry name" value="SPORE GERMINATION PROTEIN A2"/>
    <property type="match status" value="1"/>
</dbReference>
<reference evidence="9 10" key="1">
    <citation type="submission" date="2021-07" db="EMBL/GenBank/DDBJ databases">
        <title>Paenibacillus radiodurans sp. nov., isolated from the southeastern edge of Tengger Desert.</title>
        <authorList>
            <person name="Zhang G."/>
        </authorList>
    </citation>
    <scope>NUCLEOTIDE SEQUENCE [LARGE SCALE GENOMIC DNA]</scope>
    <source>
        <strain evidence="9 10">CCM 7311</strain>
    </source>
</reference>
<comment type="similarity">
    <text evidence="2">Belongs to the amino acid-polyamine-organocation (APC) superfamily. Spore germination protein (SGP) (TC 2.A.3.9) family.</text>
</comment>
<sequence>MRGENELRPITTLQVAAIVVSSTIGGGVLAVPLLAVRAADTGAPLVTLLGTLVGLFGLIIVTVLGIRFPDQSIIQYSEDIIGRGISFVASLSIVIFFSILAAAISREFGEVVITSILKRTPLEVTVLAMLLLAAVFARTDIVTFASIHLFYLPFIMVPGLTIVSLSLKNSRVLNLLPVWGNEHHDLFLWIFTIAALFQGSFIITMVIPFMKSPTKAFLSMIWGWAIPSLLYVLIVISSVAVFGPEEIKLLMWPTLELAKTTALPANILERLDAAFLAVWVTNVFTTMLSTFYLTVKSITQMFHLKEHKIFAFFMLPFIFLIAMLPQSVLELYEFAEYAGKLGLYITIGYPLLLLLIAVIRKKRGKPVAVKDSSS</sequence>
<feature type="transmembrane region" description="Helical" evidence="8">
    <location>
        <begin position="341"/>
        <end position="359"/>
    </location>
</feature>
<dbReference type="Pfam" id="PF03845">
    <property type="entry name" value="Spore_permease"/>
    <property type="match status" value="1"/>
</dbReference>
<gene>
    <name evidence="9" type="ORF">K0U00_10990</name>
</gene>
<dbReference type="Gene3D" id="1.20.1740.10">
    <property type="entry name" value="Amino acid/polyamine transporter I"/>
    <property type="match status" value="1"/>
</dbReference>
<evidence type="ECO:0000256" key="3">
    <source>
        <dbReference type="ARBA" id="ARBA00022448"/>
    </source>
</evidence>
<feature type="transmembrane region" description="Helical" evidence="8">
    <location>
        <begin position="80"/>
        <end position="104"/>
    </location>
</feature>
<evidence type="ECO:0000256" key="2">
    <source>
        <dbReference type="ARBA" id="ARBA00007998"/>
    </source>
</evidence>
<evidence type="ECO:0000256" key="1">
    <source>
        <dbReference type="ARBA" id="ARBA00004141"/>
    </source>
</evidence>
<evidence type="ECO:0000256" key="5">
    <source>
        <dbReference type="ARBA" id="ARBA00022692"/>
    </source>
</evidence>
<organism evidence="9 10">
    <name type="scientific">Paenibacillus sepulcri</name>
    <dbReference type="NCBI Taxonomy" id="359917"/>
    <lineage>
        <taxon>Bacteria</taxon>
        <taxon>Bacillati</taxon>
        <taxon>Bacillota</taxon>
        <taxon>Bacilli</taxon>
        <taxon>Bacillales</taxon>
        <taxon>Paenibacillaceae</taxon>
        <taxon>Paenibacillus</taxon>
    </lineage>
</organism>
<keyword evidence="4" id="KW-0309">Germination</keyword>
<keyword evidence="10" id="KW-1185">Reference proteome</keyword>
<name>A0ABS7C0Y4_9BACL</name>
<feature type="transmembrane region" description="Helical" evidence="8">
    <location>
        <begin position="187"/>
        <end position="209"/>
    </location>
</feature>
<keyword evidence="7 8" id="KW-0472">Membrane</keyword>
<keyword evidence="6 8" id="KW-1133">Transmembrane helix</keyword>
<feature type="transmembrane region" description="Helical" evidence="8">
    <location>
        <begin position="273"/>
        <end position="295"/>
    </location>
</feature>
<evidence type="ECO:0000256" key="6">
    <source>
        <dbReference type="ARBA" id="ARBA00022989"/>
    </source>
</evidence>
<dbReference type="PANTHER" id="PTHR34975">
    <property type="entry name" value="SPORE GERMINATION PROTEIN A2"/>
    <property type="match status" value="1"/>
</dbReference>
<accession>A0ABS7C0Y4</accession>
<feature type="transmembrane region" description="Helical" evidence="8">
    <location>
        <begin position="221"/>
        <end position="243"/>
    </location>
</feature>
<comment type="caution">
    <text evidence="9">The sequence shown here is derived from an EMBL/GenBank/DDBJ whole genome shotgun (WGS) entry which is preliminary data.</text>
</comment>
<evidence type="ECO:0000256" key="4">
    <source>
        <dbReference type="ARBA" id="ARBA00022544"/>
    </source>
</evidence>
<keyword evidence="3" id="KW-0813">Transport</keyword>
<feature type="transmembrane region" description="Helical" evidence="8">
    <location>
        <begin position="149"/>
        <end position="167"/>
    </location>
</feature>
<dbReference type="Proteomes" id="UP001519887">
    <property type="component" value="Unassembled WGS sequence"/>
</dbReference>
<keyword evidence="5 8" id="KW-0812">Transmembrane</keyword>
<evidence type="ECO:0000313" key="10">
    <source>
        <dbReference type="Proteomes" id="UP001519887"/>
    </source>
</evidence>
<evidence type="ECO:0000256" key="8">
    <source>
        <dbReference type="SAM" id="Phobius"/>
    </source>
</evidence>
<feature type="transmembrane region" description="Helical" evidence="8">
    <location>
        <begin position="307"/>
        <end position="329"/>
    </location>
</feature>
<proteinExistence type="inferred from homology"/>
<evidence type="ECO:0000256" key="7">
    <source>
        <dbReference type="ARBA" id="ARBA00023136"/>
    </source>
</evidence>
<dbReference type="InterPro" id="IPR004761">
    <property type="entry name" value="Spore_GerAB"/>
</dbReference>